<comment type="function">
    <text evidence="3">One of several proteins that assist in the late maturation steps of the functional core of the 30S ribosomal subunit. Helps release RbfA from mature subunits. May play a role in the assembly of ribosomal proteins into the subunit. Circularly permuted GTPase that catalyzes slow GTP hydrolysis, GTPase activity is stimulated by the 30S ribosomal subunit.</text>
</comment>
<dbReference type="Pfam" id="PF03193">
    <property type="entry name" value="RsgA_GTPase"/>
    <property type="match status" value="1"/>
</dbReference>
<feature type="binding site" evidence="3">
    <location>
        <begin position="182"/>
        <end position="185"/>
    </location>
    <ligand>
        <name>GTP</name>
        <dbReference type="ChEBI" id="CHEBI:37565"/>
    </ligand>
</feature>
<dbReference type="SUPFAM" id="SSF52540">
    <property type="entry name" value="P-loop containing nucleoside triphosphate hydrolases"/>
    <property type="match status" value="1"/>
</dbReference>
<dbReference type="EC" id="3.6.1.-" evidence="3"/>
<keyword evidence="3" id="KW-0690">Ribosome biogenesis</keyword>
<dbReference type="Gene3D" id="2.40.50.140">
    <property type="entry name" value="Nucleic acid-binding proteins"/>
    <property type="match status" value="1"/>
</dbReference>
<evidence type="ECO:0000256" key="4">
    <source>
        <dbReference type="SAM" id="MobiDB-lite"/>
    </source>
</evidence>
<dbReference type="InterPro" id="IPR027417">
    <property type="entry name" value="P-loop_NTPase"/>
</dbReference>
<accession>A0ABX8UZ12</accession>
<dbReference type="GO" id="GO:0016787">
    <property type="term" value="F:hydrolase activity"/>
    <property type="evidence" value="ECO:0007669"/>
    <property type="project" value="UniProtKB-KW"/>
</dbReference>
<organism evidence="7 8">
    <name type="scientific">Candidatus Rhabdochlamydia oedothoracis</name>
    <dbReference type="NCBI Taxonomy" id="2720720"/>
    <lineage>
        <taxon>Bacteria</taxon>
        <taxon>Pseudomonadati</taxon>
        <taxon>Chlamydiota</taxon>
        <taxon>Chlamydiia</taxon>
        <taxon>Parachlamydiales</taxon>
        <taxon>Candidatus Rhabdochlamydiaceae</taxon>
        <taxon>Candidatus Rhabdochlamydia</taxon>
    </lineage>
</organism>
<keyword evidence="1 3" id="KW-0547">Nucleotide-binding</keyword>
<dbReference type="InterPro" id="IPR030378">
    <property type="entry name" value="G_CP_dom"/>
</dbReference>
<dbReference type="PANTHER" id="PTHR32120:SF11">
    <property type="entry name" value="SMALL RIBOSOMAL SUBUNIT BIOGENESIS GTPASE RSGA 1, MITOCHONDRIAL-RELATED"/>
    <property type="match status" value="1"/>
</dbReference>
<dbReference type="PANTHER" id="PTHR32120">
    <property type="entry name" value="SMALL RIBOSOMAL SUBUNIT BIOGENESIS GTPASE RSGA"/>
    <property type="match status" value="1"/>
</dbReference>
<dbReference type="Gene3D" id="3.40.50.300">
    <property type="entry name" value="P-loop containing nucleotide triphosphate hydrolases"/>
    <property type="match status" value="1"/>
</dbReference>
<sequence>MSKQDHFLHWEEQYWNADRKASRKQRKTAEKKDRSKFKKSNQDQLLKQSKKLINATDIQGRVLTIAADGITVFANEYSYLCSLKGALKQERDLMKNLIAVGDLVSMQIIDETHAVITQIIPRSSILSRADNLSRNKQQLIATNVDQVFITASVCSPRLKPLLIDRYIIAAQKGNIRPIILINKVDLLDNPPNRLSWEAIEEEKRLYEEFVHTYKSLHFIVIPMSVTTQEGIDALKTQMHNKTSVFSGQSGVGKSSLINLATGLCFATRKVVKRTGKGSHTTTQARMIPLEGGGYCIDTPGIQSFGIWDVDKKTLSSYFSEIFTISSECQFPNCTHQEEPNCAVKKAVEIGKISNLRFASYCALMSSLFKKHQNR</sequence>
<dbReference type="InterPro" id="IPR010914">
    <property type="entry name" value="RsgA_GTPase_dom"/>
</dbReference>
<dbReference type="EMBL" id="CP075587">
    <property type="protein sequence ID" value="QYF48101.1"/>
    <property type="molecule type" value="Genomic_DNA"/>
</dbReference>
<comment type="cofactor">
    <cofactor evidence="3">
        <name>Zn(2+)</name>
        <dbReference type="ChEBI" id="CHEBI:29105"/>
    </cofactor>
    <text evidence="3">Binds 1 zinc ion per subunit.</text>
</comment>
<feature type="region of interest" description="Disordered" evidence="4">
    <location>
        <begin position="19"/>
        <end position="43"/>
    </location>
</feature>
<dbReference type="CDD" id="cd01854">
    <property type="entry name" value="YjeQ_EngC"/>
    <property type="match status" value="1"/>
</dbReference>
<dbReference type="RefSeq" id="WP_215216366.1">
    <property type="nucleotide sequence ID" value="NZ_CP075587.1"/>
</dbReference>
<keyword evidence="3 7" id="KW-0378">Hydrolase</keyword>
<evidence type="ECO:0000259" key="6">
    <source>
        <dbReference type="PROSITE" id="PS51721"/>
    </source>
</evidence>
<comment type="subcellular location">
    <subcellularLocation>
        <location evidence="3">Cytoplasm</location>
    </subcellularLocation>
</comment>
<feature type="binding site" evidence="3">
    <location>
        <begin position="247"/>
        <end position="255"/>
    </location>
    <ligand>
        <name>GTP</name>
        <dbReference type="ChEBI" id="CHEBI:37565"/>
    </ligand>
</feature>
<feature type="binding site" evidence="3">
    <location>
        <position position="341"/>
    </location>
    <ligand>
        <name>Zn(2+)</name>
        <dbReference type="ChEBI" id="CHEBI:29105"/>
    </ligand>
</feature>
<dbReference type="Proteomes" id="UP000826014">
    <property type="component" value="Chromosome"/>
</dbReference>
<keyword evidence="3" id="KW-0862">Zinc</keyword>
<evidence type="ECO:0000313" key="8">
    <source>
        <dbReference type="Proteomes" id="UP000826014"/>
    </source>
</evidence>
<keyword evidence="3" id="KW-0479">Metal-binding</keyword>
<dbReference type="SUPFAM" id="SSF50249">
    <property type="entry name" value="Nucleic acid-binding proteins"/>
    <property type="match status" value="1"/>
</dbReference>
<comment type="subunit">
    <text evidence="3">Monomer. Associates with 30S ribosomal subunit, binds 16S rRNA.</text>
</comment>
<dbReference type="InterPro" id="IPR004881">
    <property type="entry name" value="Ribosome_biogen_GTPase_RsgA"/>
</dbReference>
<dbReference type="NCBIfam" id="TIGR00157">
    <property type="entry name" value="ribosome small subunit-dependent GTPase A"/>
    <property type="match status" value="1"/>
</dbReference>
<feature type="binding site" evidence="3">
    <location>
        <position position="328"/>
    </location>
    <ligand>
        <name>Zn(2+)</name>
        <dbReference type="ChEBI" id="CHEBI:29105"/>
    </ligand>
</feature>
<evidence type="ECO:0000256" key="2">
    <source>
        <dbReference type="ARBA" id="ARBA00023134"/>
    </source>
</evidence>
<keyword evidence="3" id="KW-0694">RNA-binding</keyword>
<gene>
    <name evidence="3" type="primary">rsgA</name>
    <name evidence="7" type="ORF">RHABOEDO_000201</name>
</gene>
<dbReference type="Gene3D" id="1.10.40.50">
    <property type="entry name" value="Probable gtpase engc, domain 3"/>
    <property type="match status" value="1"/>
</dbReference>
<comment type="similarity">
    <text evidence="3">Belongs to the TRAFAC class YlqF/YawG GTPase family. RsgA subfamily.</text>
</comment>
<dbReference type="PROSITE" id="PS50936">
    <property type="entry name" value="ENGC_GTPASE"/>
    <property type="match status" value="1"/>
</dbReference>
<reference evidence="7 8" key="1">
    <citation type="journal article" date="2022" name="bioRxiv">
        <title>Ecology and evolution of chlamydial symbionts of arthropods.</title>
        <authorList>
            <person name="Halter T."/>
            <person name="Koestlbacher S."/>
            <person name="Collingro A."/>
            <person name="Sixt B.S."/>
            <person name="Toenshoff E.R."/>
            <person name="Hendrickx F."/>
            <person name="Kostanjsek R."/>
            <person name="Horn M."/>
        </authorList>
    </citation>
    <scope>NUCLEOTIDE SEQUENCE [LARGE SCALE GENOMIC DNA]</scope>
    <source>
        <strain evidence="7">W744xW776</strain>
    </source>
</reference>
<protein>
    <recommendedName>
        <fullName evidence="3">Small ribosomal subunit biogenesis GTPase RsgA</fullName>
        <ecNumber evidence="3">3.6.1.-</ecNumber>
    </recommendedName>
</protein>
<dbReference type="InterPro" id="IPR012340">
    <property type="entry name" value="NA-bd_OB-fold"/>
</dbReference>
<keyword evidence="8" id="KW-1185">Reference proteome</keyword>
<proteinExistence type="inferred from homology"/>
<evidence type="ECO:0000313" key="7">
    <source>
        <dbReference type="EMBL" id="QYF48101.1"/>
    </source>
</evidence>
<evidence type="ECO:0000256" key="1">
    <source>
        <dbReference type="ARBA" id="ARBA00022741"/>
    </source>
</evidence>
<evidence type="ECO:0000259" key="5">
    <source>
        <dbReference type="PROSITE" id="PS50936"/>
    </source>
</evidence>
<feature type="domain" description="CP-type G" evidence="6">
    <location>
        <begin position="136"/>
        <end position="304"/>
    </location>
</feature>
<keyword evidence="3" id="KW-0963">Cytoplasm</keyword>
<evidence type="ECO:0000256" key="3">
    <source>
        <dbReference type="HAMAP-Rule" id="MF_01820"/>
    </source>
</evidence>
<keyword evidence="2 3" id="KW-0342">GTP-binding</keyword>
<feature type="domain" description="EngC GTPase" evidence="5">
    <location>
        <begin position="142"/>
        <end position="302"/>
    </location>
</feature>
<dbReference type="HAMAP" id="MF_01820">
    <property type="entry name" value="GTPase_RsgA"/>
    <property type="match status" value="1"/>
</dbReference>
<feature type="binding site" evidence="3">
    <location>
        <position position="333"/>
    </location>
    <ligand>
        <name>Zn(2+)</name>
        <dbReference type="ChEBI" id="CHEBI:29105"/>
    </ligand>
</feature>
<name>A0ABX8UZ12_9BACT</name>
<keyword evidence="3" id="KW-0699">rRNA-binding</keyword>
<feature type="binding site" evidence="3">
    <location>
        <position position="335"/>
    </location>
    <ligand>
        <name>Zn(2+)</name>
        <dbReference type="ChEBI" id="CHEBI:29105"/>
    </ligand>
</feature>
<dbReference type="PROSITE" id="PS51721">
    <property type="entry name" value="G_CP"/>
    <property type="match status" value="1"/>
</dbReference>